<evidence type="ECO:0000256" key="5">
    <source>
        <dbReference type="ARBA" id="ARBA00022989"/>
    </source>
</evidence>
<feature type="transmembrane region" description="Helical" evidence="8">
    <location>
        <begin position="176"/>
        <end position="192"/>
    </location>
</feature>
<dbReference type="GO" id="GO:0020037">
    <property type="term" value="F:heme binding"/>
    <property type="evidence" value="ECO:0007669"/>
    <property type="project" value="UniProtKB-UniRule"/>
</dbReference>
<comment type="cofactor">
    <cofactor evidence="8">
        <name>heme b</name>
        <dbReference type="ChEBI" id="CHEBI:60344"/>
    </cofactor>
    <text evidence="8">Binds 1 heme b (iron(II)-protoporphyrin IX) group per subunit.</text>
</comment>
<keyword evidence="2 8" id="KW-0813">Transport</keyword>
<dbReference type="AlphaFoldDB" id="A0A917YWX5"/>
<keyword evidence="4 8" id="KW-0812">Transmembrane</keyword>
<dbReference type="PANTHER" id="PTHR36964:SF1">
    <property type="entry name" value="PROTEIN-METHIONINE-SULFOXIDE REDUCTASE HEME-BINDING SUBUNIT MSRQ"/>
    <property type="match status" value="1"/>
</dbReference>
<dbReference type="InterPro" id="IPR013130">
    <property type="entry name" value="Fe3_Rdtase_TM_dom"/>
</dbReference>
<comment type="caution">
    <text evidence="10">The sequence shown here is derived from an EMBL/GenBank/DDBJ whole genome shotgun (WGS) entry which is preliminary data.</text>
</comment>
<keyword evidence="6 8" id="KW-0408">Iron</keyword>
<sequence length="209" mass="24069">MNLSRALSRRSIEWIKFFIHSLSLSWAAVVFYQAATDQLGGDPVEALLHFTGISAFNLLLLCLSVSPLAKWLRASPLMQLRRLLGLYAFTFACLHLLSFVMFELQLEWQLLMTEIIKRPYITVGFSAWVILLLLAATSTKAMQRRLGKQWQKLHNWVYLAGPLIALHYIWSVKSDIFQPVVYIGLLAILLFCRKDKFIKTTYCVNEKRG</sequence>
<evidence type="ECO:0000256" key="2">
    <source>
        <dbReference type="ARBA" id="ARBA00022448"/>
    </source>
</evidence>
<evidence type="ECO:0000313" key="10">
    <source>
        <dbReference type="EMBL" id="GGO68883.1"/>
    </source>
</evidence>
<evidence type="ECO:0000256" key="6">
    <source>
        <dbReference type="ARBA" id="ARBA00023004"/>
    </source>
</evidence>
<feature type="domain" description="Ferric oxidoreductase" evidence="9">
    <location>
        <begin position="52"/>
        <end position="160"/>
    </location>
</feature>
<feature type="transmembrane region" description="Helical" evidence="8">
    <location>
        <begin position="47"/>
        <end position="72"/>
    </location>
</feature>
<dbReference type="HAMAP" id="MF_01207">
    <property type="entry name" value="MsrQ"/>
    <property type="match status" value="1"/>
</dbReference>
<keyword evidence="7 8" id="KW-0472">Membrane</keyword>
<dbReference type="PANTHER" id="PTHR36964">
    <property type="entry name" value="PROTEIN-METHIONINE-SULFOXIDE REDUCTASE HEME-BINDING SUBUNIT MSRQ"/>
    <property type="match status" value="1"/>
</dbReference>
<keyword evidence="8" id="KW-0249">Electron transport</keyword>
<protein>
    <recommendedName>
        <fullName evidence="8">Protein-methionine-sulfoxide reductase heme-binding subunit MsrQ</fullName>
    </recommendedName>
    <alternativeName>
        <fullName evidence="8">Flavocytochrome MsrQ</fullName>
    </alternativeName>
</protein>
<feature type="transmembrane region" description="Helical" evidence="8">
    <location>
        <begin position="84"/>
        <end position="102"/>
    </location>
</feature>
<keyword evidence="11" id="KW-1185">Reference proteome</keyword>
<dbReference type="InterPro" id="IPR022837">
    <property type="entry name" value="MsrQ-like"/>
</dbReference>
<dbReference type="GO" id="GO:0009055">
    <property type="term" value="F:electron transfer activity"/>
    <property type="evidence" value="ECO:0007669"/>
    <property type="project" value="UniProtKB-UniRule"/>
</dbReference>
<evidence type="ECO:0000256" key="3">
    <source>
        <dbReference type="ARBA" id="ARBA00022617"/>
    </source>
</evidence>
<accession>A0A917YWX5</accession>
<evidence type="ECO:0000256" key="1">
    <source>
        <dbReference type="ARBA" id="ARBA00004141"/>
    </source>
</evidence>
<comment type="similarity">
    <text evidence="8">Belongs to the MsrQ family.</text>
</comment>
<dbReference type="RefSeq" id="WP_188693679.1">
    <property type="nucleotide sequence ID" value="NZ_BMLS01000002.1"/>
</dbReference>
<dbReference type="NCBIfam" id="NF003831">
    <property type="entry name" value="PRK05419.1-2"/>
    <property type="match status" value="1"/>
</dbReference>
<evidence type="ECO:0000259" key="9">
    <source>
        <dbReference type="Pfam" id="PF01794"/>
    </source>
</evidence>
<feature type="transmembrane region" description="Helical" evidence="8">
    <location>
        <begin position="153"/>
        <end position="170"/>
    </location>
</feature>
<comment type="subcellular location">
    <subcellularLocation>
        <location evidence="8">Cell membrane</location>
        <topology evidence="8">Multi-pass membrane protein</topology>
    </subcellularLocation>
    <subcellularLocation>
        <location evidence="1">Membrane</location>
        <topology evidence="1">Multi-pass membrane protein</topology>
    </subcellularLocation>
</comment>
<dbReference type="GO" id="GO:0010181">
    <property type="term" value="F:FMN binding"/>
    <property type="evidence" value="ECO:0007669"/>
    <property type="project" value="UniProtKB-UniRule"/>
</dbReference>
<keyword evidence="8" id="KW-0288">FMN</keyword>
<evidence type="ECO:0000256" key="4">
    <source>
        <dbReference type="ARBA" id="ARBA00022692"/>
    </source>
</evidence>
<dbReference type="Proteomes" id="UP000606935">
    <property type="component" value="Unassembled WGS sequence"/>
</dbReference>
<dbReference type="GO" id="GO:0030091">
    <property type="term" value="P:protein repair"/>
    <property type="evidence" value="ECO:0007669"/>
    <property type="project" value="UniProtKB-UniRule"/>
</dbReference>
<evidence type="ECO:0000313" key="11">
    <source>
        <dbReference type="Proteomes" id="UP000606935"/>
    </source>
</evidence>
<dbReference type="GO" id="GO:0005886">
    <property type="term" value="C:plasma membrane"/>
    <property type="evidence" value="ECO:0007669"/>
    <property type="project" value="UniProtKB-SubCell"/>
</dbReference>
<keyword evidence="3 8" id="KW-0349">Heme</keyword>
<reference evidence="10" key="1">
    <citation type="journal article" date="2014" name="Int. J. Syst. Evol. Microbiol.">
        <title>Complete genome sequence of Corynebacterium casei LMG S-19264T (=DSM 44701T), isolated from a smear-ripened cheese.</title>
        <authorList>
            <consortium name="US DOE Joint Genome Institute (JGI-PGF)"/>
            <person name="Walter F."/>
            <person name="Albersmeier A."/>
            <person name="Kalinowski J."/>
            <person name="Ruckert C."/>
        </authorList>
    </citation>
    <scope>NUCLEOTIDE SEQUENCE</scope>
    <source>
        <strain evidence="10">CGMCC 1.7086</strain>
    </source>
</reference>
<comment type="cofactor">
    <cofactor evidence="8">
        <name>FMN</name>
        <dbReference type="ChEBI" id="CHEBI:58210"/>
    </cofactor>
    <text evidence="8">Binds 1 FMN per subunit.</text>
</comment>
<reference evidence="10" key="2">
    <citation type="submission" date="2020-09" db="EMBL/GenBank/DDBJ databases">
        <authorList>
            <person name="Sun Q."/>
            <person name="Zhou Y."/>
        </authorList>
    </citation>
    <scope>NUCLEOTIDE SEQUENCE</scope>
    <source>
        <strain evidence="10">CGMCC 1.7086</strain>
    </source>
</reference>
<keyword evidence="5 8" id="KW-1133">Transmembrane helix</keyword>
<evidence type="ECO:0000256" key="8">
    <source>
        <dbReference type="HAMAP-Rule" id="MF_01207"/>
    </source>
</evidence>
<feature type="transmembrane region" description="Helical" evidence="8">
    <location>
        <begin position="122"/>
        <end position="141"/>
    </location>
</feature>
<gene>
    <name evidence="10" type="primary">yedZ</name>
    <name evidence="8" type="synonym">msrQ</name>
    <name evidence="10" type="ORF">GCM10010982_18860</name>
</gene>
<dbReference type="EMBL" id="BMLS01000002">
    <property type="protein sequence ID" value="GGO68883.1"/>
    <property type="molecule type" value="Genomic_DNA"/>
</dbReference>
<name>A0A917YWX5_9ALTE</name>
<dbReference type="Pfam" id="PF01794">
    <property type="entry name" value="Ferric_reduct"/>
    <property type="match status" value="1"/>
</dbReference>
<proteinExistence type="inferred from homology"/>
<feature type="transmembrane region" description="Helical" evidence="8">
    <location>
        <begin position="12"/>
        <end position="35"/>
    </location>
</feature>
<dbReference type="GO" id="GO:0016679">
    <property type="term" value="F:oxidoreductase activity, acting on diphenols and related substances as donors"/>
    <property type="evidence" value="ECO:0007669"/>
    <property type="project" value="TreeGrafter"/>
</dbReference>
<dbReference type="GO" id="GO:0046872">
    <property type="term" value="F:metal ion binding"/>
    <property type="evidence" value="ECO:0007669"/>
    <property type="project" value="UniProtKB-KW"/>
</dbReference>
<comment type="subunit">
    <text evidence="8">Heterodimer of a catalytic subunit (MsrP) and a heme-binding subunit (MsrQ).</text>
</comment>
<organism evidence="10 11">
    <name type="scientific">Bowmanella pacifica</name>
    <dbReference type="NCBI Taxonomy" id="502051"/>
    <lineage>
        <taxon>Bacteria</taxon>
        <taxon>Pseudomonadati</taxon>
        <taxon>Pseudomonadota</taxon>
        <taxon>Gammaproteobacteria</taxon>
        <taxon>Alteromonadales</taxon>
        <taxon>Alteromonadaceae</taxon>
        <taxon>Bowmanella</taxon>
    </lineage>
</organism>
<keyword evidence="8" id="KW-1003">Cell membrane</keyword>
<keyword evidence="8" id="KW-0479">Metal-binding</keyword>
<comment type="function">
    <text evidence="8">Part of the MsrPQ system that repairs oxidized periplasmic proteins containing methionine sulfoxide residues (Met-O), using respiratory chain electrons. Thus protects these proteins from oxidative-stress damage caused by reactive species of oxygen and chlorine generated by the host defense mechanisms. MsrPQ is essential for the maintenance of envelope integrity under bleach stress, rescuing a wide series of structurally unrelated periplasmic proteins from methionine oxidation. MsrQ provides electrons for reduction to the reductase catalytic subunit MsrP, using the quinone pool of the respiratory chain.</text>
</comment>
<evidence type="ECO:0000256" key="7">
    <source>
        <dbReference type="ARBA" id="ARBA00023136"/>
    </source>
</evidence>
<keyword evidence="8" id="KW-0285">Flavoprotein</keyword>